<feature type="region of interest" description="Disordered" evidence="1">
    <location>
        <begin position="1"/>
        <end position="34"/>
    </location>
</feature>
<dbReference type="Proteomes" id="UP001165962">
    <property type="component" value="Unassembled WGS sequence"/>
</dbReference>
<evidence type="ECO:0000256" key="1">
    <source>
        <dbReference type="SAM" id="MobiDB-lite"/>
    </source>
</evidence>
<evidence type="ECO:0000313" key="3">
    <source>
        <dbReference type="Proteomes" id="UP001165962"/>
    </source>
</evidence>
<protein>
    <submittedName>
        <fullName evidence="2">Uncharacterized protein</fullName>
    </submittedName>
</protein>
<comment type="caution">
    <text evidence="2">The sequence shown here is derived from an EMBL/GenBank/DDBJ whole genome shotgun (WGS) entry which is preliminary data.</text>
</comment>
<sequence>MTHLFPKPIGAHHSREPIGGPTKRHQHKQQAGGVSSAIPGIMRLQATIGNRAVGQLMRAGTLNVPSIQTAQPDLSIQMMPKFKDEHEAILYFEEWETESAFEEHYNEVKQLLRLCSQQGWEDLQERIEYAQSQSEAFALRQFREWDLSTDARLPEAKKLLALAQDNEWDNLEDLVIHYVRKSEDAQPLVPIKLAKEPLLQIQEEFLAEWKEQASIPYEALLKLVIHGGRTKEELAWLQTLLRLPIPPLSLEQFDLLTDYKADLEANVPALKRVVDIVSVTPGTEEAKQHIELVKDFNYDIEFALEAITGAYEHAEHIRESELALIAKRLQADKQQTLQGNYDAAVKSLTSKERKDFDKGLRKTELEPKVSSKQQALSQGALEQIEEKAKEAEQKVILMIGPEAYEKRRNEYVSFFRKINYHPVAIAALALSGNQFAFAEKIVENVRQAPNLQALIENENITKQAYMLCLKVLKATDLGAILSKIDSTELLIFAVNEKRLGLLSQLHTDNVPNAHMKLLAQSLGSFNSYCEPAVISDFSRLLVHYEPAEIAKLMPVTPGADHTKLAFLLTLQPYAASAADLTACLELTSELRWNQATVATKIALLPAGQTAALFKTHIFNQKLGIFIRDNKFAEWINTLFVLMRDNNYTVTTTNAYLLKGGTTYERTCNIYDDTGTWLNDFVVHYHPGAKADVKNPNGSGAHIKPHPGNAQTIRIGLDSLKGNLKASIPSNRH</sequence>
<dbReference type="EMBL" id="JAAOIW010000015">
    <property type="protein sequence ID" value="NHN33974.1"/>
    <property type="molecule type" value="Genomic_DNA"/>
</dbReference>
<dbReference type="RefSeq" id="WP_166154469.1">
    <property type="nucleotide sequence ID" value="NZ_JAAOIW010000015.1"/>
</dbReference>
<organism evidence="2 3">
    <name type="scientific">Paenibacillus agricola</name>
    <dbReference type="NCBI Taxonomy" id="2716264"/>
    <lineage>
        <taxon>Bacteria</taxon>
        <taxon>Bacillati</taxon>
        <taxon>Bacillota</taxon>
        <taxon>Bacilli</taxon>
        <taxon>Bacillales</taxon>
        <taxon>Paenibacillaceae</taxon>
        <taxon>Paenibacillus</taxon>
    </lineage>
</organism>
<keyword evidence="3" id="KW-1185">Reference proteome</keyword>
<reference evidence="2" key="1">
    <citation type="submission" date="2020-03" db="EMBL/GenBank/DDBJ databases">
        <title>Draft sequencing of Paenibacilllus sp. S3N08.</title>
        <authorList>
            <person name="Kim D.-U."/>
        </authorList>
    </citation>
    <scope>NUCLEOTIDE SEQUENCE</scope>
    <source>
        <strain evidence="2">S3N08</strain>
    </source>
</reference>
<gene>
    <name evidence="2" type="ORF">G9U52_29575</name>
</gene>
<evidence type="ECO:0000313" key="2">
    <source>
        <dbReference type="EMBL" id="NHN33974.1"/>
    </source>
</evidence>
<accession>A0ABX0JC17</accession>
<proteinExistence type="predicted"/>
<name>A0ABX0JC17_9BACL</name>